<keyword evidence="3" id="KW-1185">Reference proteome</keyword>
<dbReference type="EMBL" id="LN719426">
    <property type="protein sequence ID" value="CEP07770.1"/>
    <property type="molecule type" value="Genomic_DNA"/>
</dbReference>
<dbReference type="Proteomes" id="UP000054107">
    <property type="component" value="Unassembled WGS sequence"/>
</dbReference>
<gene>
    <name evidence="2" type="primary">PARPA_01078.1 scaffold 1359</name>
</gene>
<organism evidence="2 3">
    <name type="scientific">Parasitella parasitica</name>
    <dbReference type="NCBI Taxonomy" id="35722"/>
    <lineage>
        <taxon>Eukaryota</taxon>
        <taxon>Fungi</taxon>
        <taxon>Fungi incertae sedis</taxon>
        <taxon>Mucoromycota</taxon>
        <taxon>Mucoromycotina</taxon>
        <taxon>Mucoromycetes</taxon>
        <taxon>Mucorales</taxon>
        <taxon>Mucorineae</taxon>
        <taxon>Mucoraceae</taxon>
        <taxon>Parasitella</taxon>
    </lineage>
</organism>
<evidence type="ECO:0000313" key="2">
    <source>
        <dbReference type="EMBL" id="CEP07770.1"/>
    </source>
</evidence>
<name>A0A0B7MWV9_9FUNG</name>
<protein>
    <submittedName>
        <fullName evidence="2">Uncharacterized protein</fullName>
    </submittedName>
</protein>
<reference evidence="2 3" key="1">
    <citation type="submission" date="2014-09" db="EMBL/GenBank/DDBJ databases">
        <authorList>
            <person name="Ellenberger Sabrina"/>
        </authorList>
    </citation>
    <scope>NUCLEOTIDE SEQUENCE [LARGE SCALE GENOMIC DNA]</scope>
    <source>
        <strain evidence="2 3">CBS 412.66</strain>
    </source>
</reference>
<sequence>MFKDEERRKQRRNKYYSKFKGKWSKRAPKLDDTRDSPDTDAGAGYLRSLAAITRNDVFRNHGTKITAQQFRDIELSIMESNLEVYPNITNRLVPYLPNTKYCVQSKACKLTSTSSLLSLAIDAPSLFSIFTDKTKEESLDLFSCKGNKITSLIAATAEKDAVFNSFFNLEKIKALLGTHKLQFGHRMTLEPKNSKKKSQVPPQIC</sequence>
<dbReference type="AlphaFoldDB" id="A0A0B7MWV9"/>
<feature type="region of interest" description="Disordered" evidence="1">
    <location>
        <begin position="1"/>
        <end position="38"/>
    </location>
</feature>
<dbReference type="OrthoDB" id="2201876at2759"/>
<feature type="compositionally biased region" description="Basic and acidic residues" evidence="1">
    <location>
        <begin position="28"/>
        <end position="37"/>
    </location>
</feature>
<feature type="compositionally biased region" description="Basic residues" evidence="1">
    <location>
        <begin position="9"/>
        <end position="27"/>
    </location>
</feature>
<dbReference type="STRING" id="35722.A0A0B7MWV9"/>
<evidence type="ECO:0000313" key="3">
    <source>
        <dbReference type="Proteomes" id="UP000054107"/>
    </source>
</evidence>
<proteinExistence type="predicted"/>
<accession>A0A0B7MWV9</accession>
<evidence type="ECO:0000256" key="1">
    <source>
        <dbReference type="SAM" id="MobiDB-lite"/>
    </source>
</evidence>